<protein>
    <submittedName>
        <fullName evidence="1">Uncharacterized protein</fullName>
    </submittedName>
</protein>
<dbReference type="AlphaFoldDB" id="A0A6M3L1P6"/>
<dbReference type="EMBL" id="MT142716">
    <property type="protein sequence ID" value="QJA87554.1"/>
    <property type="molecule type" value="Genomic_DNA"/>
</dbReference>
<proteinExistence type="predicted"/>
<sequence length="89" mass="10005">MSAEFELVIDLPGNQYSELLLINKYNDRYSIALGYKGKEGTNGMKWCFPQGVDRKPKEKAVPWTVPLGTRTEAIEVIKQIAKAFGLEAK</sequence>
<organism evidence="1">
    <name type="scientific">viral metagenome</name>
    <dbReference type="NCBI Taxonomy" id="1070528"/>
    <lineage>
        <taxon>unclassified sequences</taxon>
        <taxon>metagenomes</taxon>
        <taxon>organismal metagenomes</taxon>
    </lineage>
</organism>
<name>A0A6M3L1P6_9ZZZZ</name>
<gene>
    <name evidence="1" type="ORF">MM415B02958_0001</name>
</gene>
<evidence type="ECO:0000313" key="1">
    <source>
        <dbReference type="EMBL" id="QJA87554.1"/>
    </source>
</evidence>
<accession>A0A6M3L1P6</accession>
<reference evidence="1" key="1">
    <citation type="submission" date="2020-03" db="EMBL/GenBank/DDBJ databases">
        <title>The deep terrestrial virosphere.</title>
        <authorList>
            <person name="Holmfeldt K."/>
            <person name="Nilsson E."/>
            <person name="Simone D."/>
            <person name="Lopez-Fernandez M."/>
            <person name="Wu X."/>
            <person name="de Brujin I."/>
            <person name="Lundin D."/>
            <person name="Andersson A."/>
            <person name="Bertilsson S."/>
            <person name="Dopson M."/>
        </authorList>
    </citation>
    <scope>NUCLEOTIDE SEQUENCE</scope>
    <source>
        <strain evidence="1">MM415B02958</strain>
    </source>
</reference>